<dbReference type="AlphaFoldDB" id="A0A7S3QM43"/>
<name>A0A7S3QM43_DUNTE</name>
<evidence type="ECO:0000256" key="1">
    <source>
        <dbReference type="SAM" id="MobiDB-lite"/>
    </source>
</evidence>
<feature type="region of interest" description="Disordered" evidence="1">
    <location>
        <begin position="63"/>
        <end position="101"/>
    </location>
</feature>
<dbReference type="SUPFAM" id="SSF52047">
    <property type="entry name" value="RNI-like"/>
    <property type="match status" value="1"/>
</dbReference>
<proteinExistence type="predicted"/>
<dbReference type="EMBL" id="HBIP01003711">
    <property type="protein sequence ID" value="CAE0486659.1"/>
    <property type="molecule type" value="Transcribed_RNA"/>
</dbReference>
<accession>A0A7S3QM43</accession>
<reference evidence="2" key="1">
    <citation type="submission" date="2021-01" db="EMBL/GenBank/DDBJ databases">
        <authorList>
            <person name="Corre E."/>
            <person name="Pelletier E."/>
            <person name="Niang G."/>
            <person name="Scheremetjew M."/>
            <person name="Finn R."/>
            <person name="Kale V."/>
            <person name="Holt S."/>
            <person name="Cochrane G."/>
            <person name="Meng A."/>
            <person name="Brown T."/>
            <person name="Cohen L."/>
        </authorList>
    </citation>
    <scope>NUCLEOTIDE SEQUENCE</scope>
    <source>
        <strain evidence="2">CCMP1320</strain>
    </source>
</reference>
<sequence length="510" mass="54929">MGDISKSSSVGFLDFLPEHVWGEIFRHLGNDAPSKKAFLQVHPRICNSRWVHGQFSNLTVQLPEPEATPPTSAAMPASRSGPAAAASKSAMQTDPALLQPPPATLTITAASKDASFDAAAQSQSPLPAEFDWMGWLPRLSRLDVHIKRLIIRGSRTEKEPPFDEDLLELEQGLQLMHLMQQHDTAGMESDGPSLLMLLCPQQQSHAAMLLGLQAICFHGCKVPSLDAANRIGTALHAHCRNLRCLHWDGFGVWCPLIEGLVECVSRGPCGSPAPLLLERLELAGIDRLDEANIHSILKIQGLQALSLPDSCMPYVARLASTSLTELSFGCGGPGHKASVHSGEGSSAAIACVLRGCPRLQALRLSHPWGDILQWSSRSLTKLTCAAVASRYFRDLLNADLPTLGLICVEEQLTVLGIFSLPEANALAQSLEKRLEDPSKQTLYLDIHGIKVDSLRSLGFPAIQASALKQAFAPLAKRPAQARVGGLAYQGVAFASVAEEVELAAMFPSKK</sequence>
<gene>
    <name evidence="2" type="ORF">DTER00134_LOCUS1698</name>
</gene>
<evidence type="ECO:0000313" key="2">
    <source>
        <dbReference type="EMBL" id="CAE0486659.1"/>
    </source>
</evidence>
<feature type="compositionally biased region" description="Low complexity" evidence="1">
    <location>
        <begin position="63"/>
        <end position="97"/>
    </location>
</feature>
<protein>
    <submittedName>
        <fullName evidence="2">Uncharacterized protein</fullName>
    </submittedName>
</protein>
<organism evidence="2">
    <name type="scientific">Dunaliella tertiolecta</name>
    <name type="common">Green alga</name>
    <dbReference type="NCBI Taxonomy" id="3047"/>
    <lineage>
        <taxon>Eukaryota</taxon>
        <taxon>Viridiplantae</taxon>
        <taxon>Chlorophyta</taxon>
        <taxon>core chlorophytes</taxon>
        <taxon>Chlorophyceae</taxon>
        <taxon>CS clade</taxon>
        <taxon>Chlamydomonadales</taxon>
        <taxon>Dunaliellaceae</taxon>
        <taxon>Dunaliella</taxon>
    </lineage>
</organism>